<sequence>MAVPPVVFECEASAAGDGEGEAVDPPWLVGAAVLLEPGPPESFDPLELFAVDRAERAAVPVGAAGLDLAEDDGVGRAGDEVEFAEAVAPVAGEDLHPVALEVRRGESFAEAAELVRGQAPQVHSWPGSSLG</sequence>
<protein>
    <submittedName>
        <fullName evidence="1">Uncharacterized protein</fullName>
    </submittedName>
</protein>
<dbReference type="Proteomes" id="UP001501584">
    <property type="component" value="Unassembled WGS sequence"/>
</dbReference>
<organism evidence="1 2">
    <name type="scientific">Glycomyces rutgersensis</name>
    <dbReference type="NCBI Taxonomy" id="58115"/>
    <lineage>
        <taxon>Bacteria</taxon>
        <taxon>Bacillati</taxon>
        <taxon>Actinomycetota</taxon>
        <taxon>Actinomycetes</taxon>
        <taxon>Glycomycetales</taxon>
        <taxon>Glycomycetaceae</taxon>
        <taxon>Glycomyces</taxon>
    </lineage>
</organism>
<dbReference type="EMBL" id="BAAASX010000003">
    <property type="protein sequence ID" value="GAA2331440.1"/>
    <property type="molecule type" value="Genomic_DNA"/>
</dbReference>
<comment type="caution">
    <text evidence="1">The sequence shown here is derived from an EMBL/GenBank/DDBJ whole genome shotgun (WGS) entry which is preliminary data.</text>
</comment>
<evidence type="ECO:0000313" key="1">
    <source>
        <dbReference type="EMBL" id="GAA2331440.1"/>
    </source>
</evidence>
<gene>
    <name evidence="1" type="ORF">GCM10010403_23990</name>
</gene>
<name>A0ABN3FJ29_9ACTN</name>
<proteinExistence type="predicted"/>
<keyword evidence="2" id="KW-1185">Reference proteome</keyword>
<accession>A0ABN3FJ29</accession>
<reference evidence="1 2" key="1">
    <citation type="journal article" date="2019" name="Int. J. Syst. Evol. Microbiol.">
        <title>The Global Catalogue of Microorganisms (GCM) 10K type strain sequencing project: providing services to taxonomists for standard genome sequencing and annotation.</title>
        <authorList>
            <consortium name="The Broad Institute Genomics Platform"/>
            <consortium name="The Broad Institute Genome Sequencing Center for Infectious Disease"/>
            <person name="Wu L."/>
            <person name="Ma J."/>
        </authorList>
    </citation>
    <scope>NUCLEOTIDE SEQUENCE [LARGE SCALE GENOMIC DNA]</scope>
    <source>
        <strain evidence="1 2">JCM 6238</strain>
    </source>
</reference>
<evidence type="ECO:0000313" key="2">
    <source>
        <dbReference type="Proteomes" id="UP001501584"/>
    </source>
</evidence>